<feature type="disulfide bond" evidence="9">
    <location>
        <begin position="40"/>
        <end position="126"/>
    </location>
</feature>
<evidence type="ECO:0000256" key="2">
    <source>
        <dbReference type="ARBA" id="ARBA00012732"/>
    </source>
</evidence>
<dbReference type="CDD" id="cd16890">
    <property type="entry name" value="lyz_i"/>
    <property type="match status" value="1"/>
</dbReference>
<evidence type="ECO:0000313" key="10">
    <source>
        <dbReference type="EMBL" id="CAF2999270.1"/>
    </source>
</evidence>
<feature type="disulfide bond" evidence="9">
    <location>
        <begin position="45"/>
        <end position="51"/>
    </location>
</feature>
<dbReference type="PROSITE" id="PS51909">
    <property type="entry name" value="LYSOZYME_I"/>
    <property type="match status" value="1"/>
</dbReference>
<organism evidence="10 11">
    <name type="scientific">Lepeophtheirus salmonis</name>
    <name type="common">Salmon louse</name>
    <name type="synonym">Caligus salmonis</name>
    <dbReference type="NCBI Taxonomy" id="72036"/>
    <lineage>
        <taxon>Eukaryota</taxon>
        <taxon>Metazoa</taxon>
        <taxon>Ecdysozoa</taxon>
        <taxon>Arthropoda</taxon>
        <taxon>Crustacea</taxon>
        <taxon>Multicrustacea</taxon>
        <taxon>Hexanauplia</taxon>
        <taxon>Copepoda</taxon>
        <taxon>Siphonostomatoida</taxon>
        <taxon>Caligidae</taxon>
        <taxon>Lepeophtheirus</taxon>
    </lineage>
</organism>
<evidence type="ECO:0000256" key="4">
    <source>
        <dbReference type="ARBA" id="ARBA00022638"/>
    </source>
</evidence>
<accession>A0A7R8HBR0</accession>
<dbReference type="InterPro" id="IPR008597">
    <property type="entry name" value="Invert_lysozyme"/>
</dbReference>
<comment type="catalytic activity">
    <reaction evidence="1">
        <text>Hydrolysis of (1-&gt;4)-beta-linkages between N-acetylmuramic acid and N-acetyl-D-glucosamine residues in a peptidoglycan and between N-acetyl-D-glucosamine residues in chitodextrins.</text>
        <dbReference type="EC" id="3.2.1.17"/>
    </reaction>
</comment>
<dbReference type="AlphaFoldDB" id="A0A7R8HBR0"/>
<dbReference type="InterPro" id="IPR023346">
    <property type="entry name" value="Lysozyme-like_dom_sf"/>
</dbReference>
<dbReference type="PANTHER" id="PTHR11195:SF13">
    <property type="entry name" value="INVERTEBRATE-TYPE LYSOZYME 2-RELATED"/>
    <property type="match status" value="1"/>
</dbReference>
<keyword evidence="11" id="KW-1185">Reference proteome</keyword>
<evidence type="ECO:0000313" key="11">
    <source>
        <dbReference type="Proteomes" id="UP000675881"/>
    </source>
</evidence>
<keyword evidence="3" id="KW-0929">Antimicrobial</keyword>
<dbReference type="EMBL" id="HG994586">
    <property type="protein sequence ID" value="CAF2999270.1"/>
    <property type="molecule type" value="Genomic_DNA"/>
</dbReference>
<evidence type="ECO:0000256" key="6">
    <source>
        <dbReference type="ARBA" id="ARBA00023022"/>
    </source>
</evidence>
<protein>
    <recommendedName>
        <fullName evidence="2">lysozyme</fullName>
        <ecNumber evidence="2">3.2.1.17</ecNumber>
    </recommendedName>
</protein>
<gene>
    <name evidence="10" type="ORF">LSAA_12959</name>
</gene>
<sequence length="167" mass="18122">MNQLIILALFSWLGFTPKGLAETNIIYSCNAENSPISDNCLGCICEGSSGCTPAAGCSSGNKRCGPFRLTKEYWISSGSCVTNGDDPTSALAFENCANDIRCASLTIRSYINRFQQDCNGDLNETCDDYAMIHKSGGFNCERCISGTKFWRGFSSCRRDVLKAGNTL</sequence>
<dbReference type="OrthoDB" id="6337871at2759"/>
<feature type="disulfide bond" evidence="9">
    <location>
        <begin position="96"/>
        <end position="102"/>
    </location>
</feature>
<keyword evidence="7 9" id="KW-1015">Disulfide bond</keyword>
<name>A0A7R8HBR0_LEPSM</name>
<feature type="disulfide bond" evidence="9">
    <location>
        <begin position="57"/>
        <end position="64"/>
    </location>
</feature>
<evidence type="ECO:0000256" key="7">
    <source>
        <dbReference type="ARBA" id="ARBA00023157"/>
    </source>
</evidence>
<evidence type="ECO:0000256" key="1">
    <source>
        <dbReference type="ARBA" id="ARBA00000632"/>
    </source>
</evidence>
<dbReference type="Gene3D" id="1.10.530.10">
    <property type="match status" value="1"/>
</dbReference>
<reference evidence="10" key="1">
    <citation type="submission" date="2021-02" db="EMBL/GenBank/DDBJ databases">
        <authorList>
            <person name="Bekaert M."/>
        </authorList>
    </citation>
    <scope>NUCLEOTIDE SEQUENCE</scope>
    <source>
        <strain evidence="10">IoA-00</strain>
    </source>
</reference>
<evidence type="ECO:0000256" key="3">
    <source>
        <dbReference type="ARBA" id="ARBA00022529"/>
    </source>
</evidence>
<dbReference type="SUPFAM" id="SSF53955">
    <property type="entry name" value="Lysozyme-like"/>
    <property type="match status" value="1"/>
</dbReference>
<keyword evidence="5" id="KW-0378">Hydrolase</keyword>
<evidence type="ECO:0000256" key="8">
    <source>
        <dbReference type="ARBA" id="ARBA00023295"/>
    </source>
</evidence>
<evidence type="ECO:0000256" key="5">
    <source>
        <dbReference type="ARBA" id="ARBA00022801"/>
    </source>
</evidence>
<proteinExistence type="predicted"/>
<dbReference type="Proteomes" id="UP000675881">
    <property type="component" value="Chromosome 7"/>
</dbReference>
<keyword evidence="6" id="KW-0044">Antibiotic</keyword>
<dbReference type="GO" id="GO:0042742">
    <property type="term" value="P:defense response to bacterium"/>
    <property type="evidence" value="ECO:0007669"/>
    <property type="project" value="UniProtKB-KW"/>
</dbReference>
<dbReference type="GO" id="GO:0003796">
    <property type="term" value="F:lysozyme activity"/>
    <property type="evidence" value="ECO:0007669"/>
    <property type="project" value="UniProtKB-EC"/>
</dbReference>
<evidence type="ECO:0000256" key="9">
    <source>
        <dbReference type="PIRSR" id="PIRSR608597-3"/>
    </source>
</evidence>
<dbReference type="PANTHER" id="PTHR11195">
    <property type="entry name" value="DESTABILASE-RELATED"/>
    <property type="match status" value="1"/>
</dbReference>
<keyword evidence="4" id="KW-0081">Bacteriolytic enzyme</keyword>
<dbReference type="Pfam" id="PF05497">
    <property type="entry name" value="Destabilase"/>
    <property type="match status" value="1"/>
</dbReference>
<dbReference type="EC" id="3.2.1.17" evidence="2"/>
<keyword evidence="8" id="KW-0326">Glycosidase</keyword>
<dbReference type="GO" id="GO:0031640">
    <property type="term" value="P:killing of cells of another organism"/>
    <property type="evidence" value="ECO:0007669"/>
    <property type="project" value="UniProtKB-KW"/>
</dbReference>